<dbReference type="NCBIfam" id="NF004397">
    <property type="entry name" value="PRK05755.1"/>
    <property type="match status" value="1"/>
</dbReference>
<dbReference type="Gene3D" id="1.10.150.20">
    <property type="entry name" value="5' to 3' exonuclease, C-terminal subdomain"/>
    <property type="match status" value="2"/>
</dbReference>
<dbReference type="InterPro" id="IPR043502">
    <property type="entry name" value="DNA/RNA_pol_sf"/>
</dbReference>
<dbReference type="EMBL" id="CAEZYH010000006">
    <property type="protein sequence ID" value="CAB4709372.1"/>
    <property type="molecule type" value="Genomic_DNA"/>
</dbReference>
<sequence length="897" mass="98555">MSDADKTLLVLDGNSLTYRAFYGIPTDMVTASGQVTNAVYGMTSMLLTLLKDHRPSGIVVAFDRPEPTFRHIAEPSYKAQREASPDILRQQMGIVKELLTAMGVSICELSGFEADDVIATVADQAVDVGFKVIIVTGDRDSYQLVRDPHVRVLYNKRGVSDYALYDEAGIFERTGVTPKQYIAYAALRGDPSDNLPGVPGVGEKTAAKLIATYGGLDGIFAHAHEQTPKLKSSLLENEQLARKNEDLMTLRHDAPIDVDLTNLAVTPNAPEVARMFDFLEFKSMHNRFRDVLQLLGHSAEIDTFVAKTEVVESQILHAEVTHAESADDVVVLLKSDRVFNISAQWIGEPGRSDVIGLGISDVVEQSSTMWIPVALLRNKDVQKALQTCAFRAHDAKPIMRSLLHMGIDLQGLILDTAIAAYLIDPAQTKYSLADLVVKYSGVRYPEDDAASSGQLDLDATGVDDAQRAGRDALATHHVSEELLKALDAQGMRSLYDDMENPLVRVLARMEFLGIAVDREQLKSIAARLTAEARELSDQIQTLAGYPFNPNSTAQLGKILFEERGLKPPKKTKTGYSTDAGTLEKLRDDWPEFIEPLMRYREIEKLRGTYGEGLLAEVAADGRIHATFNQTVARTGRLSSDQPNLHNIPTRTEEGRVFRTAFVASPGCELMVADYNQIELRCIAHLANDPGLIEAFTSGQDVHSATAARVFGVLQNDVTYEQRSKAKMVSYGLAYGMEAFGLGQRLGIRTDEAAEILDAYFVAFPNVHAYMDRTVAEAKTRGYTETLFGRRRRIPELENANFRIRQAGERQAMNAAIQGLAADIFKIALIRIDVALSDAGLSSRLVLQVHDEVIVEAPSSEISKVESLVLEIMQNATALDVPLAVNSAWGATWAEAKS</sequence>
<dbReference type="SMART" id="SM00482">
    <property type="entry name" value="POLAc"/>
    <property type="match status" value="1"/>
</dbReference>
<dbReference type="GO" id="GO:0003887">
    <property type="term" value="F:DNA-directed DNA polymerase activity"/>
    <property type="evidence" value="ECO:0007669"/>
    <property type="project" value="UniProtKB-KW"/>
</dbReference>
<dbReference type="InterPro" id="IPR036279">
    <property type="entry name" value="5-3_exonuclease_C_sf"/>
</dbReference>
<dbReference type="Pfam" id="PF02739">
    <property type="entry name" value="5_3_exonuc_N"/>
    <property type="match status" value="1"/>
</dbReference>
<dbReference type="InterPro" id="IPR012337">
    <property type="entry name" value="RNaseH-like_sf"/>
</dbReference>
<evidence type="ECO:0000313" key="17">
    <source>
        <dbReference type="EMBL" id="CAB4858609.1"/>
    </source>
</evidence>
<dbReference type="PANTHER" id="PTHR10133">
    <property type="entry name" value="DNA POLYMERASE I"/>
    <property type="match status" value="1"/>
</dbReference>
<dbReference type="Gene3D" id="3.30.420.10">
    <property type="entry name" value="Ribonuclease H-like superfamily/Ribonuclease H"/>
    <property type="match status" value="1"/>
</dbReference>
<keyword evidence="10" id="KW-0234">DNA repair</keyword>
<feature type="domain" description="3'-5' exonuclease" evidence="11">
    <location>
        <begin position="317"/>
        <end position="487"/>
    </location>
</feature>
<dbReference type="GO" id="GO:0006302">
    <property type="term" value="P:double-strand break repair"/>
    <property type="evidence" value="ECO:0007669"/>
    <property type="project" value="TreeGrafter"/>
</dbReference>
<keyword evidence="2" id="KW-0548">Nucleotidyltransferase</keyword>
<feature type="domain" description="5'-3' exonuclease" evidence="12">
    <location>
        <begin position="5"/>
        <end position="266"/>
    </location>
</feature>
<dbReference type="CDD" id="cd08637">
    <property type="entry name" value="DNA_pol_A_pol_I_C"/>
    <property type="match status" value="1"/>
</dbReference>
<dbReference type="GO" id="GO:0006261">
    <property type="term" value="P:DNA-templated DNA replication"/>
    <property type="evidence" value="ECO:0007669"/>
    <property type="project" value="InterPro"/>
</dbReference>
<dbReference type="InterPro" id="IPR001098">
    <property type="entry name" value="DNA-dir_DNA_pol_A_palm_dom"/>
</dbReference>
<evidence type="ECO:0000313" key="18">
    <source>
        <dbReference type="EMBL" id="CAB4890991.1"/>
    </source>
</evidence>
<dbReference type="InterPro" id="IPR002562">
    <property type="entry name" value="3'-5'_exonuclease_dom"/>
</dbReference>
<keyword evidence="5" id="KW-0227">DNA damage</keyword>
<dbReference type="FunFam" id="1.10.150.20:FF:000002">
    <property type="entry name" value="DNA polymerase I"/>
    <property type="match status" value="1"/>
</dbReference>
<dbReference type="EMBL" id="CAFBLJ010000010">
    <property type="protein sequence ID" value="CAB4858609.1"/>
    <property type="molecule type" value="Genomic_DNA"/>
</dbReference>
<evidence type="ECO:0000313" key="15">
    <source>
        <dbReference type="EMBL" id="CAB4763894.1"/>
    </source>
</evidence>
<dbReference type="SUPFAM" id="SSF88723">
    <property type="entry name" value="PIN domain-like"/>
    <property type="match status" value="1"/>
</dbReference>
<dbReference type="InterPro" id="IPR029060">
    <property type="entry name" value="PIN-like_dom_sf"/>
</dbReference>
<dbReference type="GO" id="GO:0003677">
    <property type="term" value="F:DNA binding"/>
    <property type="evidence" value="ECO:0007669"/>
    <property type="project" value="UniProtKB-KW"/>
</dbReference>
<dbReference type="FunFam" id="1.10.150.20:FF:000003">
    <property type="entry name" value="DNA polymerase I"/>
    <property type="match status" value="1"/>
</dbReference>
<dbReference type="GO" id="GO:0008409">
    <property type="term" value="F:5'-3' exonuclease activity"/>
    <property type="evidence" value="ECO:0007669"/>
    <property type="project" value="InterPro"/>
</dbReference>
<proteinExistence type="predicted"/>
<dbReference type="InterPro" id="IPR020046">
    <property type="entry name" value="5-3_exonucl_a-hlix_arch_N"/>
</dbReference>
<organism evidence="17">
    <name type="scientific">freshwater metagenome</name>
    <dbReference type="NCBI Taxonomy" id="449393"/>
    <lineage>
        <taxon>unclassified sequences</taxon>
        <taxon>metagenomes</taxon>
        <taxon>ecological metagenomes</taxon>
    </lineage>
</organism>
<dbReference type="GO" id="GO:0008408">
    <property type="term" value="F:3'-5' exonuclease activity"/>
    <property type="evidence" value="ECO:0007669"/>
    <property type="project" value="InterPro"/>
</dbReference>
<dbReference type="SUPFAM" id="SSF56672">
    <property type="entry name" value="DNA/RNA polymerases"/>
    <property type="match status" value="1"/>
</dbReference>
<dbReference type="InterPro" id="IPR018320">
    <property type="entry name" value="DNA_polymerase_1"/>
</dbReference>
<keyword evidence="7" id="KW-0269">Exonuclease</keyword>
<dbReference type="CDD" id="cd06140">
    <property type="entry name" value="DNA_polA_I_Bacillus_like_exo"/>
    <property type="match status" value="1"/>
</dbReference>
<keyword evidence="8" id="KW-0239">DNA-directed DNA polymerase</keyword>
<dbReference type="PANTHER" id="PTHR10133:SF27">
    <property type="entry name" value="DNA POLYMERASE NU"/>
    <property type="match status" value="1"/>
</dbReference>
<dbReference type="InterPro" id="IPR020045">
    <property type="entry name" value="DNA_polI_H3TH"/>
</dbReference>
<name>A0A6J7CR58_9ZZZZ</name>
<dbReference type="PRINTS" id="PR00868">
    <property type="entry name" value="DNAPOLI"/>
</dbReference>
<evidence type="ECO:0000259" key="12">
    <source>
        <dbReference type="SMART" id="SM00475"/>
    </source>
</evidence>
<dbReference type="AlphaFoldDB" id="A0A6J7CR58"/>
<evidence type="ECO:0000256" key="1">
    <source>
        <dbReference type="ARBA" id="ARBA00022679"/>
    </source>
</evidence>
<evidence type="ECO:0000256" key="4">
    <source>
        <dbReference type="ARBA" id="ARBA00022722"/>
    </source>
</evidence>
<dbReference type="Gene3D" id="1.20.1060.10">
    <property type="entry name" value="Taq DNA Polymerase, Chain T, domain 4"/>
    <property type="match status" value="1"/>
</dbReference>
<keyword evidence="1" id="KW-0808">Transferase</keyword>
<evidence type="ECO:0000313" key="14">
    <source>
        <dbReference type="EMBL" id="CAB4709372.1"/>
    </source>
</evidence>
<keyword evidence="4" id="KW-0540">Nuclease</keyword>
<dbReference type="EMBL" id="CAEZZP010000010">
    <property type="protein sequence ID" value="CAB4763894.1"/>
    <property type="molecule type" value="Genomic_DNA"/>
</dbReference>
<dbReference type="EMBL" id="CAFBMF010000013">
    <property type="protein sequence ID" value="CAB4890991.1"/>
    <property type="molecule type" value="Genomic_DNA"/>
</dbReference>
<protein>
    <submittedName>
        <fullName evidence="17">Unannotated protein</fullName>
    </submittedName>
</protein>
<evidence type="ECO:0000259" key="13">
    <source>
        <dbReference type="SMART" id="SM00482"/>
    </source>
</evidence>
<dbReference type="Pfam" id="PF01367">
    <property type="entry name" value="5_3_exonuc"/>
    <property type="match status" value="1"/>
</dbReference>
<dbReference type="InterPro" id="IPR008918">
    <property type="entry name" value="HhH2"/>
</dbReference>
<evidence type="ECO:0000313" key="16">
    <source>
        <dbReference type="EMBL" id="CAB4795890.1"/>
    </source>
</evidence>
<dbReference type="SMART" id="SM00279">
    <property type="entry name" value="HhH2"/>
    <property type="match status" value="1"/>
</dbReference>
<dbReference type="NCBIfam" id="TIGR00593">
    <property type="entry name" value="pola"/>
    <property type="match status" value="1"/>
</dbReference>
<evidence type="ECO:0000256" key="5">
    <source>
        <dbReference type="ARBA" id="ARBA00022763"/>
    </source>
</evidence>
<keyword evidence="9" id="KW-0238">DNA-binding</keyword>
<keyword evidence="3" id="KW-0235">DNA replication</keyword>
<keyword evidence="6" id="KW-0378">Hydrolase</keyword>
<gene>
    <name evidence="14" type="ORF">UFOPK2658_00304</name>
    <name evidence="15" type="ORF">UFOPK2880_00296</name>
    <name evidence="16" type="ORF">UFOPK3004_00353</name>
    <name evidence="17" type="ORF">UFOPK3304_00322</name>
    <name evidence="18" type="ORF">UFOPK3494_00353</name>
    <name evidence="19" type="ORF">UFOPK4134_00233</name>
</gene>
<feature type="domain" description="DNA-directed DNA polymerase family A palm" evidence="13">
    <location>
        <begin position="654"/>
        <end position="860"/>
    </location>
</feature>
<dbReference type="Gene3D" id="3.30.70.370">
    <property type="match status" value="1"/>
</dbReference>
<dbReference type="InterPro" id="IPR036397">
    <property type="entry name" value="RNaseH_sf"/>
</dbReference>
<evidence type="ECO:0000256" key="2">
    <source>
        <dbReference type="ARBA" id="ARBA00022695"/>
    </source>
</evidence>
<evidence type="ECO:0000256" key="9">
    <source>
        <dbReference type="ARBA" id="ARBA00023125"/>
    </source>
</evidence>
<accession>A0A6J7CR58</accession>
<dbReference type="CDD" id="cd09859">
    <property type="entry name" value="PIN_53EXO"/>
    <property type="match status" value="1"/>
</dbReference>
<dbReference type="SUPFAM" id="SSF47807">
    <property type="entry name" value="5' to 3' exonuclease, C-terminal subdomain"/>
    <property type="match status" value="1"/>
</dbReference>
<evidence type="ECO:0000256" key="8">
    <source>
        <dbReference type="ARBA" id="ARBA00022932"/>
    </source>
</evidence>
<dbReference type="CDD" id="cd09898">
    <property type="entry name" value="H3TH_53EXO"/>
    <property type="match status" value="1"/>
</dbReference>
<dbReference type="EMBL" id="CAFAAL010000017">
    <property type="protein sequence ID" value="CAB4795890.1"/>
    <property type="molecule type" value="Genomic_DNA"/>
</dbReference>
<dbReference type="EMBL" id="CAFBPS010000007">
    <property type="protein sequence ID" value="CAB5020308.1"/>
    <property type="molecule type" value="Genomic_DNA"/>
</dbReference>
<evidence type="ECO:0000313" key="19">
    <source>
        <dbReference type="EMBL" id="CAB5020308.1"/>
    </source>
</evidence>
<dbReference type="InterPro" id="IPR002298">
    <property type="entry name" value="DNA_polymerase_A"/>
</dbReference>
<evidence type="ECO:0000256" key="3">
    <source>
        <dbReference type="ARBA" id="ARBA00022705"/>
    </source>
</evidence>
<reference evidence="17" key="1">
    <citation type="submission" date="2020-05" db="EMBL/GenBank/DDBJ databases">
        <authorList>
            <person name="Chiriac C."/>
            <person name="Salcher M."/>
            <person name="Ghai R."/>
            <person name="Kavagutti S V."/>
        </authorList>
    </citation>
    <scope>NUCLEOTIDE SEQUENCE</scope>
</reference>
<dbReference type="InterPro" id="IPR002421">
    <property type="entry name" value="5-3_exonuclease"/>
</dbReference>
<dbReference type="SUPFAM" id="SSF53098">
    <property type="entry name" value="Ribonuclease H-like"/>
    <property type="match status" value="1"/>
</dbReference>
<dbReference type="SMART" id="SM00475">
    <property type="entry name" value="53EXOc"/>
    <property type="match status" value="1"/>
</dbReference>
<dbReference type="Gene3D" id="3.40.50.1010">
    <property type="entry name" value="5'-nuclease"/>
    <property type="match status" value="1"/>
</dbReference>
<evidence type="ECO:0000256" key="7">
    <source>
        <dbReference type="ARBA" id="ARBA00022839"/>
    </source>
</evidence>
<dbReference type="Pfam" id="PF00476">
    <property type="entry name" value="DNA_pol_A"/>
    <property type="match status" value="1"/>
</dbReference>
<evidence type="ECO:0000256" key="6">
    <source>
        <dbReference type="ARBA" id="ARBA00022801"/>
    </source>
</evidence>
<dbReference type="SMART" id="SM00474">
    <property type="entry name" value="35EXOc"/>
    <property type="match status" value="1"/>
</dbReference>
<evidence type="ECO:0000259" key="11">
    <source>
        <dbReference type="SMART" id="SM00474"/>
    </source>
</evidence>
<evidence type="ECO:0000256" key="10">
    <source>
        <dbReference type="ARBA" id="ARBA00023204"/>
    </source>
</evidence>